<keyword evidence="2" id="KW-0547">Nucleotide-binding</keyword>
<dbReference type="Pfam" id="PF00005">
    <property type="entry name" value="ABC_tran"/>
    <property type="match status" value="1"/>
</dbReference>
<evidence type="ECO:0000313" key="5">
    <source>
        <dbReference type="EMBL" id="BAM46999.1"/>
    </source>
</evidence>
<reference evidence="5 6" key="1">
    <citation type="submission" date="2011-01" db="EMBL/GenBank/DDBJ databases">
        <title>Whole genome sequence of Amphibacillus xylinus NBRC 15112.</title>
        <authorList>
            <person name="Nakazawa H."/>
            <person name="Katano Y."/>
            <person name="Nakamura S."/>
            <person name="Sasagawa M."/>
            <person name="Fukada J."/>
            <person name="Arai T."/>
            <person name="Sasakura N."/>
            <person name="Mochizuki D."/>
            <person name="Hosoyama A."/>
            <person name="Harada K."/>
            <person name="Horikawa H."/>
            <person name="Kato Y."/>
            <person name="Harada T."/>
            <person name="Sasaki K."/>
            <person name="Sekiguchi M."/>
            <person name="Hodoyama M."/>
            <person name="Nishiko R."/>
            <person name="Narita H."/>
            <person name="Hanamaki A."/>
            <person name="Hata C."/>
            <person name="Konno Y."/>
            <person name="Niimura Y."/>
            <person name="Yamazaki S."/>
            <person name="Fujita N."/>
        </authorList>
    </citation>
    <scope>NUCLEOTIDE SEQUENCE [LARGE SCALE GENOMIC DNA]</scope>
    <source>
        <strain evidence="6">ATCC 51415 / DSM 6626 / JCM 7361 / LMG 17667 / NBRC 15112 / Ep01</strain>
    </source>
</reference>
<dbReference type="KEGG" id="axl:AXY_08670"/>
<dbReference type="Proteomes" id="UP000006294">
    <property type="component" value="Chromosome"/>
</dbReference>
<dbReference type="PROSITE" id="PS00211">
    <property type="entry name" value="ABC_TRANSPORTER_1"/>
    <property type="match status" value="1"/>
</dbReference>
<dbReference type="InterPro" id="IPR051782">
    <property type="entry name" value="ABC_Transporter_VariousFunc"/>
</dbReference>
<name>K0IX83_AMPXN</name>
<dbReference type="GO" id="GO:0005524">
    <property type="term" value="F:ATP binding"/>
    <property type="evidence" value="ECO:0007669"/>
    <property type="project" value="UniProtKB-KW"/>
</dbReference>
<keyword evidence="3 5" id="KW-0067">ATP-binding</keyword>
<accession>K0IX83</accession>
<dbReference type="InterPro" id="IPR017871">
    <property type="entry name" value="ABC_transporter-like_CS"/>
</dbReference>
<dbReference type="HOGENOM" id="CLU_000604_1_2_9"/>
<evidence type="ECO:0000256" key="1">
    <source>
        <dbReference type="ARBA" id="ARBA00022448"/>
    </source>
</evidence>
<dbReference type="eggNOG" id="COG1131">
    <property type="taxonomic scope" value="Bacteria"/>
</dbReference>
<dbReference type="PATRIC" id="fig|698758.3.peg.862"/>
<dbReference type="AlphaFoldDB" id="K0IX83"/>
<keyword evidence="6" id="KW-1185">Reference proteome</keyword>
<sequence length="289" mass="32410">MRIEIDKITKTFGKETALKQLSLELSGNKIIGLLGKNGAGKTTLLRLLAGHFRPSSGEIKINQQPSFDNYNVTKDICFIEENHNFYPKFRVDDILKLSAVFYPNWNTEEANQLLNIFKLKKKQKIHALSKGMLSALGIIVGISSHAPLTIFDEPYIGLDATARSTFYELLLSSYQEDPRMIVLSTHLIDEVSNLFEEVVILHDGEVLLQELADDLATKHQLISGSKQAVDRAITGKNVIYQSELLGRKSAIIFDDQIDITSDLTSSHVSLQELFVYLTKEEVAQNVQSN</sequence>
<dbReference type="CDD" id="cd03230">
    <property type="entry name" value="ABC_DR_subfamily_A"/>
    <property type="match status" value="1"/>
</dbReference>
<dbReference type="GO" id="GO:0016887">
    <property type="term" value="F:ATP hydrolysis activity"/>
    <property type="evidence" value="ECO:0007669"/>
    <property type="project" value="InterPro"/>
</dbReference>
<proteinExistence type="predicted"/>
<dbReference type="EMBL" id="AP012050">
    <property type="protein sequence ID" value="BAM46999.1"/>
    <property type="molecule type" value="Genomic_DNA"/>
</dbReference>
<dbReference type="PROSITE" id="PS50893">
    <property type="entry name" value="ABC_TRANSPORTER_2"/>
    <property type="match status" value="1"/>
</dbReference>
<gene>
    <name evidence="5" type="ordered locus">AXY_08670</name>
</gene>
<evidence type="ECO:0000313" key="6">
    <source>
        <dbReference type="Proteomes" id="UP000006294"/>
    </source>
</evidence>
<dbReference type="SUPFAM" id="SSF52540">
    <property type="entry name" value="P-loop containing nucleoside triphosphate hydrolases"/>
    <property type="match status" value="1"/>
</dbReference>
<dbReference type="PANTHER" id="PTHR42939">
    <property type="entry name" value="ABC TRANSPORTER ATP-BINDING PROTEIN ALBC-RELATED"/>
    <property type="match status" value="1"/>
</dbReference>
<evidence type="ECO:0000256" key="3">
    <source>
        <dbReference type="ARBA" id="ARBA00022840"/>
    </source>
</evidence>
<keyword evidence="1" id="KW-0813">Transport</keyword>
<dbReference type="OrthoDB" id="9804819at2"/>
<dbReference type="InterPro" id="IPR003439">
    <property type="entry name" value="ABC_transporter-like_ATP-bd"/>
</dbReference>
<dbReference type="InterPro" id="IPR003593">
    <property type="entry name" value="AAA+_ATPase"/>
</dbReference>
<organism evidence="5 6">
    <name type="scientific">Amphibacillus xylanus (strain ATCC 51415 / DSM 6626 / JCM 7361 / LMG 17667 / NBRC 15112 / Ep01)</name>
    <dbReference type="NCBI Taxonomy" id="698758"/>
    <lineage>
        <taxon>Bacteria</taxon>
        <taxon>Bacillati</taxon>
        <taxon>Bacillota</taxon>
        <taxon>Bacilli</taxon>
        <taxon>Bacillales</taxon>
        <taxon>Bacillaceae</taxon>
        <taxon>Amphibacillus</taxon>
    </lineage>
</organism>
<dbReference type="SMART" id="SM00382">
    <property type="entry name" value="AAA"/>
    <property type="match status" value="1"/>
</dbReference>
<feature type="domain" description="ABC transporter" evidence="4">
    <location>
        <begin position="3"/>
        <end position="228"/>
    </location>
</feature>
<dbReference type="PANTHER" id="PTHR42939:SF1">
    <property type="entry name" value="ABC TRANSPORTER ATP-BINDING PROTEIN ALBC-RELATED"/>
    <property type="match status" value="1"/>
</dbReference>
<dbReference type="InterPro" id="IPR027417">
    <property type="entry name" value="P-loop_NTPase"/>
</dbReference>
<dbReference type="Gene3D" id="3.40.50.300">
    <property type="entry name" value="P-loop containing nucleotide triphosphate hydrolases"/>
    <property type="match status" value="1"/>
</dbReference>
<dbReference type="RefSeq" id="WP_015009604.1">
    <property type="nucleotide sequence ID" value="NC_018704.1"/>
</dbReference>
<dbReference type="STRING" id="698758.AXY_08670"/>
<protein>
    <submittedName>
        <fullName evidence="5">Putative ABC transporter ATP-binding protein</fullName>
    </submittedName>
</protein>
<evidence type="ECO:0000259" key="4">
    <source>
        <dbReference type="PROSITE" id="PS50893"/>
    </source>
</evidence>
<evidence type="ECO:0000256" key="2">
    <source>
        <dbReference type="ARBA" id="ARBA00022741"/>
    </source>
</evidence>